<reference evidence="2" key="1">
    <citation type="journal article" date="2021" name="Nat. Commun.">
        <title>Genomic analyses provide insights into spinach domestication and the genetic basis of agronomic traits.</title>
        <authorList>
            <person name="Cai X."/>
            <person name="Sun X."/>
            <person name="Xu C."/>
            <person name="Sun H."/>
            <person name="Wang X."/>
            <person name="Ge C."/>
            <person name="Zhang Z."/>
            <person name="Wang Q."/>
            <person name="Fei Z."/>
            <person name="Jiao C."/>
            <person name="Wang Q."/>
        </authorList>
    </citation>
    <scope>NUCLEOTIDE SEQUENCE [LARGE SCALE GENOMIC DNA]</scope>
    <source>
        <strain evidence="2">cv. Varoflay</strain>
    </source>
</reference>
<proteinExistence type="predicted"/>
<evidence type="ECO:0000259" key="1">
    <source>
        <dbReference type="Pfam" id="PF21180"/>
    </source>
</evidence>
<accession>A0ABM3QQ42</accession>
<feature type="domain" description="Topoisomerase 6 subunit A/Spo11 TOPRIM" evidence="1">
    <location>
        <begin position="115"/>
        <end position="195"/>
    </location>
</feature>
<organism evidence="2 3">
    <name type="scientific">Spinacia oleracea</name>
    <name type="common">Spinach</name>
    <dbReference type="NCBI Taxonomy" id="3562"/>
    <lineage>
        <taxon>Eukaryota</taxon>
        <taxon>Viridiplantae</taxon>
        <taxon>Streptophyta</taxon>
        <taxon>Embryophyta</taxon>
        <taxon>Tracheophyta</taxon>
        <taxon>Spermatophyta</taxon>
        <taxon>Magnoliopsida</taxon>
        <taxon>eudicotyledons</taxon>
        <taxon>Gunneridae</taxon>
        <taxon>Pentapetalae</taxon>
        <taxon>Caryophyllales</taxon>
        <taxon>Chenopodiaceae</taxon>
        <taxon>Chenopodioideae</taxon>
        <taxon>Anserineae</taxon>
        <taxon>Spinacia</taxon>
    </lineage>
</organism>
<dbReference type="InterPro" id="IPR034136">
    <property type="entry name" value="TOPRIM_Topo6A/Spo11"/>
</dbReference>
<sequence length="197" mass="22384">MSIAIRIPRRTGYDDVVFVDSISRFVHSGRIRVVSGKIGCIVTSLLKIVKQCTRKYLKLNYGSSNCVFGGCLQYEEIDVHGKTHVTYCSGMLRSYRLHLDHIQSVQTAKSCPADFILIVEKLVVLESLIEEKFCHTFPCVLVTGCGQPDVQCRMFVKMLHDALRIPICVLVDFNAYGIKIMRSYKVVSFSLAYENYR</sequence>
<dbReference type="PRINTS" id="PR01550">
    <property type="entry name" value="TOP6AFAMILY"/>
</dbReference>
<dbReference type="Pfam" id="PF21180">
    <property type="entry name" value="TOP6A-Spo11_Toprim"/>
    <property type="match status" value="1"/>
</dbReference>
<dbReference type="CDD" id="cd00223">
    <property type="entry name" value="TOPRIM_TopoIIB_SPO"/>
    <property type="match status" value="1"/>
</dbReference>
<reference evidence="3" key="2">
    <citation type="submission" date="2025-08" db="UniProtKB">
        <authorList>
            <consortium name="RefSeq"/>
        </authorList>
    </citation>
    <scope>IDENTIFICATION</scope>
    <source>
        <tissue evidence="3">Leaf</tissue>
    </source>
</reference>
<dbReference type="RefSeq" id="XP_056685487.1">
    <property type="nucleotide sequence ID" value="XM_056829509.1"/>
</dbReference>
<dbReference type="SUPFAM" id="SSF56726">
    <property type="entry name" value="DNA topoisomerase IV, alpha subunit"/>
    <property type="match status" value="1"/>
</dbReference>
<dbReference type="InterPro" id="IPR036078">
    <property type="entry name" value="Spo11/TopoVI_A_sf"/>
</dbReference>
<dbReference type="PANTHER" id="PTHR10848:SF0">
    <property type="entry name" value="MEIOTIC RECOMBINATION PROTEIN SPO11"/>
    <property type="match status" value="1"/>
</dbReference>
<dbReference type="Proteomes" id="UP000813463">
    <property type="component" value="Chromosome 5"/>
</dbReference>
<gene>
    <name evidence="3" type="primary">LOC130459101</name>
</gene>
<protein>
    <submittedName>
        <fullName evidence="3">Meiotic recombination protein SPO11-1-like</fullName>
    </submittedName>
</protein>
<dbReference type="Gene3D" id="3.40.1360.10">
    <property type="match status" value="1"/>
</dbReference>
<dbReference type="PANTHER" id="PTHR10848">
    <property type="entry name" value="MEIOTIC RECOMBINATION PROTEIN SPO11"/>
    <property type="match status" value="1"/>
</dbReference>
<dbReference type="InterPro" id="IPR002815">
    <property type="entry name" value="Spo11/TopoVI_A"/>
</dbReference>
<evidence type="ECO:0000313" key="2">
    <source>
        <dbReference type="Proteomes" id="UP000813463"/>
    </source>
</evidence>
<evidence type="ECO:0000313" key="3">
    <source>
        <dbReference type="RefSeq" id="XP_056685487.1"/>
    </source>
</evidence>
<name>A0ABM3QQ42_SPIOL</name>
<keyword evidence="2" id="KW-1185">Reference proteome</keyword>
<dbReference type="GeneID" id="130459101"/>